<organism evidence="1 2">
    <name type="scientific">Ferrimicrobium acidiphilum DSM 19497</name>
    <dbReference type="NCBI Taxonomy" id="1121877"/>
    <lineage>
        <taxon>Bacteria</taxon>
        <taxon>Bacillati</taxon>
        <taxon>Actinomycetota</taxon>
        <taxon>Acidimicrobiia</taxon>
        <taxon>Acidimicrobiales</taxon>
        <taxon>Acidimicrobiaceae</taxon>
        <taxon>Ferrimicrobium</taxon>
    </lineage>
</organism>
<gene>
    <name evidence="1" type="ORF">FEAC_19910</name>
</gene>
<protein>
    <submittedName>
        <fullName evidence="1">Uncharacterized protein</fullName>
    </submittedName>
</protein>
<evidence type="ECO:0000313" key="1">
    <source>
        <dbReference type="EMBL" id="KJE76256.1"/>
    </source>
</evidence>
<keyword evidence="2" id="KW-1185">Reference proteome</keyword>
<accession>A0A0D8FT22</accession>
<sequence length="94" mass="10798">MNRGYFNLLLPQLNRQLLGSITAPSSKYTDGFRHFQFSFLPYHDPTKATERLYWPPMMSKGNEQRQVFKVDLTVGLGEPMNFQGVARLALLSDC</sequence>
<reference evidence="1 2" key="1">
    <citation type="submission" date="2015-01" db="EMBL/GenBank/DDBJ databases">
        <title>Draft genome of the acidophilic iron oxidizer Ferrimicrobium acidiphilum strain T23.</title>
        <authorList>
            <person name="Poehlein A."/>
            <person name="Eisen S."/>
            <person name="Schloemann M."/>
            <person name="Johnson B.D."/>
            <person name="Daniel R."/>
            <person name="Muehling M."/>
        </authorList>
    </citation>
    <scope>NUCLEOTIDE SEQUENCE [LARGE SCALE GENOMIC DNA]</scope>
    <source>
        <strain evidence="1 2">T23</strain>
    </source>
</reference>
<dbReference type="Proteomes" id="UP000032336">
    <property type="component" value="Unassembled WGS sequence"/>
</dbReference>
<dbReference type="EMBL" id="JXUW01000019">
    <property type="protein sequence ID" value="KJE76256.1"/>
    <property type="molecule type" value="Genomic_DNA"/>
</dbReference>
<comment type="caution">
    <text evidence="1">The sequence shown here is derived from an EMBL/GenBank/DDBJ whole genome shotgun (WGS) entry which is preliminary data.</text>
</comment>
<name>A0A0D8FT22_9ACTN</name>
<evidence type="ECO:0000313" key="2">
    <source>
        <dbReference type="Proteomes" id="UP000032336"/>
    </source>
</evidence>
<dbReference type="AlphaFoldDB" id="A0A0D8FT22"/>
<proteinExistence type="predicted"/>